<evidence type="ECO:0000259" key="2">
    <source>
        <dbReference type="Pfam" id="PF11127"/>
    </source>
</evidence>
<evidence type="ECO:0000313" key="3">
    <source>
        <dbReference type="EMBL" id="BCB27365.1"/>
    </source>
</evidence>
<reference evidence="4" key="1">
    <citation type="submission" date="2020-03" db="EMBL/GenBank/DDBJ databases">
        <title>Complete genome sequence of sulfur-oxidizing bacterium skT11.</title>
        <authorList>
            <person name="Kanda M."/>
            <person name="Kojima H."/>
            <person name="Fukui M."/>
        </authorList>
    </citation>
    <scope>NUCLEOTIDE SEQUENCE [LARGE SCALE GENOMIC DNA]</scope>
    <source>
        <strain evidence="4">skT11</strain>
    </source>
</reference>
<organism evidence="3 4">
    <name type="scientific">Sulfurimicrobium lacus</name>
    <dbReference type="NCBI Taxonomy" id="2715678"/>
    <lineage>
        <taxon>Bacteria</taxon>
        <taxon>Pseudomonadati</taxon>
        <taxon>Pseudomonadota</taxon>
        <taxon>Betaproteobacteria</taxon>
        <taxon>Nitrosomonadales</taxon>
        <taxon>Sulfuricellaceae</taxon>
        <taxon>Sulfurimicrobium</taxon>
    </lineage>
</organism>
<proteinExistence type="predicted"/>
<dbReference type="AlphaFoldDB" id="A0A6F8VF26"/>
<evidence type="ECO:0000256" key="1">
    <source>
        <dbReference type="SAM" id="Phobius"/>
    </source>
</evidence>
<feature type="transmembrane region" description="Helical" evidence="1">
    <location>
        <begin position="35"/>
        <end position="56"/>
    </location>
</feature>
<gene>
    <name evidence="3" type="ORF">SKTS_22510</name>
</gene>
<dbReference type="InterPro" id="IPR021309">
    <property type="entry name" value="YgaP-like_TM"/>
</dbReference>
<dbReference type="Proteomes" id="UP000502260">
    <property type="component" value="Chromosome"/>
</dbReference>
<name>A0A6F8VF26_9PROT</name>
<keyword evidence="4" id="KW-1185">Reference proteome</keyword>
<sequence length="72" mass="7590">MKGNKTVRMMSAIILISLVLTQVTGQINLLAPTWLWLAAFVGFMAFQSTFTGFCPASKMLGGGKKSGTCCGG</sequence>
<dbReference type="RefSeq" id="WP_173064849.1">
    <property type="nucleotide sequence ID" value="NZ_AP022853.1"/>
</dbReference>
<keyword evidence="1" id="KW-0812">Transmembrane</keyword>
<dbReference type="Pfam" id="PF11127">
    <property type="entry name" value="YgaP-like_TM"/>
    <property type="match status" value="1"/>
</dbReference>
<dbReference type="KEGG" id="slac:SKTS_22510"/>
<evidence type="ECO:0000313" key="4">
    <source>
        <dbReference type="Proteomes" id="UP000502260"/>
    </source>
</evidence>
<keyword evidence="1" id="KW-1133">Transmembrane helix</keyword>
<accession>A0A6F8VF26</accession>
<dbReference type="EMBL" id="AP022853">
    <property type="protein sequence ID" value="BCB27365.1"/>
    <property type="molecule type" value="Genomic_DNA"/>
</dbReference>
<dbReference type="Gene3D" id="6.10.140.1340">
    <property type="match status" value="1"/>
</dbReference>
<keyword evidence="1" id="KW-0472">Membrane</keyword>
<protein>
    <recommendedName>
        <fullName evidence="2">Inner membrane protein YgaP-like transmembrane domain-containing protein</fullName>
    </recommendedName>
</protein>
<feature type="domain" description="Inner membrane protein YgaP-like transmembrane" evidence="2">
    <location>
        <begin position="4"/>
        <end position="64"/>
    </location>
</feature>